<keyword evidence="3" id="KW-1185">Reference proteome</keyword>
<dbReference type="EMBL" id="JAUJYN010000002">
    <property type="protein sequence ID" value="KAK1277790.1"/>
    <property type="molecule type" value="Genomic_DNA"/>
</dbReference>
<protein>
    <submittedName>
        <fullName evidence="2">UPF0481 protein</fullName>
    </submittedName>
</protein>
<dbReference type="PANTHER" id="PTHR31170:SF25">
    <property type="entry name" value="BNAA09G04570D PROTEIN"/>
    <property type="match status" value="1"/>
</dbReference>
<sequence>MEMPRNGEHAHHTITVHEEQEWASMVREKLELSFKKHHKLSKTPYPLPKVPPNIRKGDPQAYEPRSASIGPYHATKDSTLAMVDPKWQCVSSLLAMHPHCNINECLHEMLSLTKRLRACYNDDDVDWFTDTSLAQMMLIDGYFIISLLLTHAGYMRRHGKHNIWTSDEIKYDLLVLENQTPFFVLVALFDELRITDPPYRDLCRLAIHFFDLHPRPAQRALIKPDQVQHLLHLFHMSLTNTGGDCMITSRRDREHDHGEGAFQSGYRFDNVLGFIFSLLCCCFNFGPSSDDESAPKSVPCATELEESGVKFKKKLTEGNGSFLGVTFRDGSMEVPPLHVYDYSNSVFRNLIAFEQCTINTTNNGGTPVTDYAMLMDSLVDTAQDVAILHRSGIIVHGLGSDKEVARLFNRLCNEVCHRESSSVPSMYGGLYVGVEKYCSSDWHRWWAGLKLKYFNSPWAVVSLVAAIVLLVLTLVQTYYSVLGYYNDNGSKN</sequence>
<dbReference type="InterPro" id="IPR004158">
    <property type="entry name" value="DUF247_pln"/>
</dbReference>
<gene>
    <name evidence="2" type="ORF">QJS04_geneDACA007059</name>
</gene>
<name>A0AAV9BMS6_ACOGR</name>
<evidence type="ECO:0000313" key="2">
    <source>
        <dbReference type="EMBL" id="KAK1277790.1"/>
    </source>
</evidence>
<proteinExistence type="predicted"/>
<dbReference type="PANTHER" id="PTHR31170">
    <property type="entry name" value="BNAC04G53230D PROTEIN"/>
    <property type="match status" value="1"/>
</dbReference>
<feature type="transmembrane region" description="Helical" evidence="1">
    <location>
        <begin position="458"/>
        <end position="479"/>
    </location>
</feature>
<keyword evidence="1" id="KW-0472">Membrane</keyword>
<reference evidence="2" key="1">
    <citation type="journal article" date="2023" name="Nat. Commun.">
        <title>Diploid and tetraploid genomes of Acorus and the evolution of monocots.</title>
        <authorList>
            <person name="Ma L."/>
            <person name="Liu K.W."/>
            <person name="Li Z."/>
            <person name="Hsiao Y.Y."/>
            <person name="Qi Y."/>
            <person name="Fu T."/>
            <person name="Tang G.D."/>
            <person name="Zhang D."/>
            <person name="Sun W.H."/>
            <person name="Liu D.K."/>
            <person name="Li Y."/>
            <person name="Chen G.Z."/>
            <person name="Liu X.D."/>
            <person name="Liao X.Y."/>
            <person name="Jiang Y.T."/>
            <person name="Yu X."/>
            <person name="Hao Y."/>
            <person name="Huang J."/>
            <person name="Zhao X.W."/>
            <person name="Ke S."/>
            <person name="Chen Y.Y."/>
            <person name="Wu W.L."/>
            <person name="Hsu J.L."/>
            <person name="Lin Y.F."/>
            <person name="Huang M.D."/>
            <person name="Li C.Y."/>
            <person name="Huang L."/>
            <person name="Wang Z.W."/>
            <person name="Zhao X."/>
            <person name="Zhong W.Y."/>
            <person name="Peng D.H."/>
            <person name="Ahmad S."/>
            <person name="Lan S."/>
            <person name="Zhang J.S."/>
            <person name="Tsai W.C."/>
            <person name="Van de Peer Y."/>
            <person name="Liu Z.J."/>
        </authorList>
    </citation>
    <scope>NUCLEOTIDE SEQUENCE</scope>
    <source>
        <strain evidence="2">SCP</strain>
    </source>
</reference>
<evidence type="ECO:0000256" key="1">
    <source>
        <dbReference type="SAM" id="Phobius"/>
    </source>
</evidence>
<accession>A0AAV9BMS6</accession>
<dbReference type="AlphaFoldDB" id="A0AAV9BMS6"/>
<keyword evidence="1" id="KW-0812">Transmembrane</keyword>
<organism evidence="2 3">
    <name type="scientific">Acorus gramineus</name>
    <name type="common">Dwarf sweet flag</name>
    <dbReference type="NCBI Taxonomy" id="55184"/>
    <lineage>
        <taxon>Eukaryota</taxon>
        <taxon>Viridiplantae</taxon>
        <taxon>Streptophyta</taxon>
        <taxon>Embryophyta</taxon>
        <taxon>Tracheophyta</taxon>
        <taxon>Spermatophyta</taxon>
        <taxon>Magnoliopsida</taxon>
        <taxon>Liliopsida</taxon>
        <taxon>Acoraceae</taxon>
        <taxon>Acorus</taxon>
    </lineage>
</organism>
<dbReference type="Pfam" id="PF03140">
    <property type="entry name" value="DUF247"/>
    <property type="match status" value="1"/>
</dbReference>
<keyword evidence="1" id="KW-1133">Transmembrane helix</keyword>
<reference evidence="2" key="2">
    <citation type="submission" date="2023-06" db="EMBL/GenBank/DDBJ databases">
        <authorList>
            <person name="Ma L."/>
            <person name="Liu K.-W."/>
            <person name="Li Z."/>
            <person name="Hsiao Y.-Y."/>
            <person name="Qi Y."/>
            <person name="Fu T."/>
            <person name="Tang G."/>
            <person name="Zhang D."/>
            <person name="Sun W.-H."/>
            <person name="Liu D.-K."/>
            <person name="Li Y."/>
            <person name="Chen G.-Z."/>
            <person name="Liu X.-D."/>
            <person name="Liao X.-Y."/>
            <person name="Jiang Y.-T."/>
            <person name="Yu X."/>
            <person name="Hao Y."/>
            <person name="Huang J."/>
            <person name="Zhao X.-W."/>
            <person name="Ke S."/>
            <person name="Chen Y.-Y."/>
            <person name="Wu W.-L."/>
            <person name="Hsu J.-L."/>
            <person name="Lin Y.-F."/>
            <person name="Huang M.-D."/>
            <person name="Li C.-Y."/>
            <person name="Huang L."/>
            <person name="Wang Z.-W."/>
            <person name="Zhao X."/>
            <person name="Zhong W.-Y."/>
            <person name="Peng D.-H."/>
            <person name="Ahmad S."/>
            <person name="Lan S."/>
            <person name="Zhang J.-S."/>
            <person name="Tsai W.-C."/>
            <person name="Van De Peer Y."/>
            <person name="Liu Z.-J."/>
        </authorList>
    </citation>
    <scope>NUCLEOTIDE SEQUENCE</scope>
    <source>
        <strain evidence="2">SCP</strain>
        <tissue evidence="2">Leaves</tissue>
    </source>
</reference>
<dbReference type="Proteomes" id="UP001179952">
    <property type="component" value="Unassembled WGS sequence"/>
</dbReference>
<comment type="caution">
    <text evidence="2">The sequence shown here is derived from an EMBL/GenBank/DDBJ whole genome shotgun (WGS) entry which is preliminary data.</text>
</comment>
<evidence type="ECO:0000313" key="3">
    <source>
        <dbReference type="Proteomes" id="UP001179952"/>
    </source>
</evidence>